<comment type="subcellular location">
    <subcellularLocation>
        <location evidence="1">Nucleus</location>
    </subcellularLocation>
</comment>
<dbReference type="EMBL" id="BMAW01074179">
    <property type="protein sequence ID" value="GFT91002.1"/>
    <property type="molecule type" value="Genomic_DNA"/>
</dbReference>
<keyword evidence="4 12" id="KW-0479">Metal-binding</keyword>
<dbReference type="Pfam" id="PF02135">
    <property type="entry name" value="zf-TAZ"/>
    <property type="match status" value="1"/>
</dbReference>
<dbReference type="GO" id="GO:0003713">
    <property type="term" value="F:transcription coactivator activity"/>
    <property type="evidence" value="ECO:0007669"/>
    <property type="project" value="TreeGrafter"/>
</dbReference>
<keyword evidence="16" id="KW-1185">Reference proteome</keyword>
<dbReference type="PROSITE" id="PS50134">
    <property type="entry name" value="ZF_TAZ"/>
    <property type="match status" value="1"/>
</dbReference>
<name>A0A8X6U929_NEPPI</name>
<gene>
    <name evidence="15" type="ORF">NPIL_15571</name>
</gene>
<dbReference type="GO" id="GO:0000123">
    <property type="term" value="C:histone acetyltransferase complex"/>
    <property type="evidence" value="ECO:0007669"/>
    <property type="project" value="TreeGrafter"/>
</dbReference>
<reference evidence="15" key="1">
    <citation type="submission" date="2020-08" db="EMBL/GenBank/DDBJ databases">
        <title>Multicomponent nature underlies the extraordinary mechanical properties of spider dragline silk.</title>
        <authorList>
            <person name="Kono N."/>
            <person name="Nakamura H."/>
            <person name="Mori M."/>
            <person name="Yoshida Y."/>
            <person name="Ohtoshi R."/>
            <person name="Malay A.D."/>
            <person name="Moran D.A.P."/>
            <person name="Tomita M."/>
            <person name="Numata K."/>
            <person name="Arakawa K."/>
        </authorList>
    </citation>
    <scope>NUCLEOTIDE SEQUENCE</scope>
</reference>
<comment type="caution">
    <text evidence="15">The sequence shown here is derived from an EMBL/GenBank/DDBJ whole genome shotgun (WGS) entry which is preliminary data.</text>
</comment>
<accession>A0A8X6U929</accession>
<dbReference type="InterPro" id="IPR013178">
    <property type="entry name" value="Histone_AcTrfase_Rtt109/CBP"/>
</dbReference>
<dbReference type="GO" id="GO:0008270">
    <property type="term" value="F:zinc ion binding"/>
    <property type="evidence" value="ECO:0007669"/>
    <property type="project" value="UniProtKB-KW"/>
</dbReference>
<feature type="compositionally biased region" description="Low complexity" evidence="13">
    <location>
        <begin position="1"/>
        <end position="26"/>
    </location>
</feature>
<protein>
    <recommendedName>
        <fullName evidence="2">histone acetyltransferase</fullName>
        <ecNumber evidence="2">2.3.1.48</ecNumber>
    </recommendedName>
</protein>
<evidence type="ECO:0000256" key="7">
    <source>
        <dbReference type="ARBA" id="ARBA00022853"/>
    </source>
</evidence>
<dbReference type="GO" id="GO:0045944">
    <property type="term" value="P:positive regulation of transcription by RNA polymerase II"/>
    <property type="evidence" value="ECO:0007669"/>
    <property type="project" value="TreeGrafter"/>
</dbReference>
<evidence type="ECO:0000313" key="15">
    <source>
        <dbReference type="EMBL" id="GFT91002.1"/>
    </source>
</evidence>
<proteinExistence type="predicted"/>
<evidence type="ECO:0000256" key="3">
    <source>
        <dbReference type="ARBA" id="ARBA00022679"/>
    </source>
</evidence>
<evidence type="ECO:0000256" key="9">
    <source>
        <dbReference type="ARBA" id="ARBA00023163"/>
    </source>
</evidence>
<evidence type="ECO:0000256" key="10">
    <source>
        <dbReference type="ARBA" id="ARBA00023242"/>
    </source>
</evidence>
<dbReference type="GO" id="GO:0005634">
    <property type="term" value="C:nucleus"/>
    <property type="evidence" value="ECO:0007669"/>
    <property type="project" value="UniProtKB-SubCell"/>
</dbReference>
<keyword evidence="6 12" id="KW-0862">Zinc</keyword>
<evidence type="ECO:0000259" key="14">
    <source>
        <dbReference type="PROSITE" id="PS50134"/>
    </source>
</evidence>
<dbReference type="Proteomes" id="UP000887013">
    <property type="component" value="Unassembled WGS sequence"/>
</dbReference>
<dbReference type="GO" id="GO:0005667">
    <property type="term" value="C:transcription regulator complex"/>
    <property type="evidence" value="ECO:0007669"/>
    <property type="project" value="TreeGrafter"/>
</dbReference>
<keyword evidence="9" id="KW-0804">Transcription</keyword>
<evidence type="ECO:0000256" key="2">
    <source>
        <dbReference type="ARBA" id="ARBA00013184"/>
    </source>
</evidence>
<keyword evidence="7" id="KW-0156">Chromatin regulator</keyword>
<dbReference type="SUPFAM" id="SSF57933">
    <property type="entry name" value="TAZ domain"/>
    <property type="match status" value="1"/>
</dbReference>
<dbReference type="InterPro" id="IPR035898">
    <property type="entry name" value="TAZ_dom_sf"/>
</dbReference>
<keyword evidence="8" id="KW-0805">Transcription regulation</keyword>
<dbReference type="PANTHER" id="PTHR13808">
    <property type="entry name" value="CBP/P300-RELATED"/>
    <property type="match status" value="1"/>
</dbReference>
<dbReference type="GO" id="GO:0031490">
    <property type="term" value="F:chromatin DNA binding"/>
    <property type="evidence" value="ECO:0007669"/>
    <property type="project" value="TreeGrafter"/>
</dbReference>
<dbReference type="SMART" id="SM00551">
    <property type="entry name" value="ZnF_TAZ"/>
    <property type="match status" value="1"/>
</dbReference>
<dbReference type="InterPro" id="IPR000197">
    <property type="entry name" value="Znf_TAZ"/>
</dbReference>
<dbReference type="GO" id="GO:0004402">
    <property type="term" value="F:histone acetyltransferase activity"/>
    <property type="evidence" value="ECO:0007669"/>
    <property type="project" value="InterPro"/>
</dbReference>
<dbReference type="OrthoDB" id="899at2759"/>
<evidence type="ECO:0000256" key="8">
    <source>
        <dbReference type="ARBA" id="ARBA00023015"/>
    </source>
</evidence>
<dbReference type="AlphaFoldDB" id="A0A8X6U929"/>
<feature type="zinc finger region" description="TAZ-type" evidence="12">
    <location>
        <begin position="26"/>
        <end position="122"/>
    </location>
</feature>
<sequence length="215" mass="23922">MEPTSKSSNDTSSSLEASSSAKQFSSDSRRLFPQTREASSWTVPDEKQLKLLKLLEHVIRCTNFTCCESSCSVMKRSFAHYQQCKAESGGICVFCKQLSSLSYLHAHTCQNIQCIVPFCESHKLKLKKREVSKFKANTVEAESIHSDSEIQSALNFSLGSSHNFFTSNEKSNSAFVSAEQSIFSVDNVVPSIQNKDTYGAISQEIDDIISSIFKD</sequence>
<dbReference type="PANTHER" id="PTHR13808:SF1">
    <property type="entry name" value="HISTONE ACETYLTRANSFERASE"/>
    <property type="match status" value="1"/>
</dbReference>
<evidence type="ECO:0000256" key="13">
    <source>
        <dbReference type="SAM" id="MobiDB-lite"/>
    </source>
</evidence>
<dbReference type="Gene3D" id="1.20.1020.10">
    <property type="entry name" value="TAZ domain"/>
    <property type="match status" value="1"/>
</dbReference>
<organism evidence="15 16">
    <name type="scientific">Nephila pilipes</name>
    <name type="common">Giant wood spider</name>
    <name type="synonym">Nephila maculata</name>
    <dbReference type="NCBI Taxonomy" id="299642"/>
    <lineage>
        <taxon>Eukaryota</taxon>
        <taxon>Metazoa</taxon>
        <taxon>Ecdysozoa</taxon>
        <taxon>Arthropoda</taxon>
        <taxon>Chelicerata</taxon>
        <taxon>Arachnida</taxon>
        <taxon>Araneae</taxon>
        <taxon>Araneomorphae</taxon>
        <taxon>Entelegynae</taxon>
        <taxon>Araneoidea</taxon>
        <taxon>Nephilidae</taxon>
        <taxon>Nephila</taxon>
    </lineage>
</organism>
<evidence type="ECO:0000256" key="1">
    <source>
        <dbReference type="ARBA" id="ARBA00004123"/>
    </source>
</evidence>
<evidence type="ECO:0000256" key="6">
    <source>
        <dbReference type="ARBA" id="ARBA00022833"/>
    </source>
</evidence>
<comment type="catalytic activity">
    <reaction evidence="11">
        <text>L-lysyl-[protein] + acetyl-CoA = N(6)-acetyl-L-lysyl-[protein] + CoA + H(+)</text>
        <dbReference type="Rhea" id="RHEA:45948"/>
        <dbReference type="Rhea" id="RHEA-COMP:9752"/>
        <dbReference type="Rhea" id="RHEA-COMP:10731"/>
        <dbReference type="ChEBI" id="CHEBI:15378"/>
        <dbReference type="ChEBI" id="CHEBI:29969"/>
        <dbReference type="ChEBI" id="CHEBI:57287"/>
        <dbReference type="ChEBI" id="CHEBI:57288"/>
        <dbReference type="ChEBI" id="CHEBI:61930"/>
        <dbReference type="EC" id="2.3.1.48"/>
    </reaction>
</comment>
<evidence type="ECO:0000256" key="11">
    <source>
        <dbReference type="ARBA" id="ARBA00048017"/>
    </source>
</evidence>
<keyword evidence="5 12" id="KW-0863">Zinc-finger</keyword>
<evidence type="ECO:0000256" key="4">
    <source>
        <dbReference type="ARBA" id="ARBA00022723"/>
    </source>
</evidence>
<evidence type="ECO:0000313" key="16">
    <source>
        <dbReference type="Proteomes" id="UP000887013"/>
    </source>
</evidence>
<feature type="domain" description="TAZ-type" evidence="14">
    <location>
        <begin position="26"/>
        <end position="122"/>
    </location>
</feature>
<keyword evidence="10" id="KW-0539">Nucleus</keyword>
<keyword evidence="3" id="KW-0808">Transferase</keyword>
<feature type="region of interest" description="Disordered" evidence="13">
    <location>
        <begin position="1"/>
        <end position="31"/>
    </location>
</feature>
<dbReference type="EC" id="2.3.1.48" evidence="2"/>
<evidence type="ECO:0000256" key="12">
    <source>
        <dbReference type="PROSITE-ProRule" id="PRU00203"/>
    </source>
</evidence>
<evidence type="ECO:0000256" key="5">
    <source>
        <dbReference type="ARBA" id="ARBA00022771"/>
    </source>
</evidence>